<protein>
    <submittedName>
        <fullName evidence="2">Uncharacterized protein</fullName>
    </submittedName>
</protein>
<sequence length="584" mass="60666">MSIADLQEWDPEKITELAEAAAARARASREAAQNIPNLPVFSTWHGEASETAREAMAKTGGKLELSAQDAFKVAVGAGHAAQEVTAVKKQLADIFDEANAAPAVHIDTKTNTVTPPNTSGMADQDVAKVKAKVEDLQHKITALLATAEKTNGDLAAVLRTATGTQTPDAAAQPPAGAPPAQARPTPAPGSADPAGKPPTLEDLMLGRGQPANQQPAAGSLPDLLARLHQPAPGAPAPQLNPADVESFKAMARQSMAAEGVPPDQIEARLNAAVANTQQWMNNGMPNYVPPTPQRPPPPGFGEGFGDRWRATEQGIKNLIGQGGPGAPGVLESWEQMVKGAAQTAQNPFGAAAGEIANAVGSPSPAYYAGGKAADAAVALPGMLFGGEGAAIAGEVGEIGPGVLETGPAAGPHVPLGFDHLPAYNAWAEQAAMDLNYAFAHGGPTPELSQQLADMSTHYIGDNPDRVVLGKFAGPEDGYIGEARGNGGIYFDTGNPTWNALTSGLTDAQERGLAWQVNQQFLQTQMEDGVSRIEYVVPKGFSSLEDVVRADPKSFSAMEIRYLTENAAQYGYERVGNSWVRVGGG</sequence>
<feature type="compositionally biased region" description="Low complexity" evidence="1">
    <location>
        <begin position="165"/>
        <end position="184"/>
    </location>
</feature>
<name>A0A1X1ZL38_9MYCO</name>
<accession>A0A1X1ZL38</accession>
<dbReference type="Proteomes" id="UP000193529">
    <property type="component" value="Unassembled WGS sequence"/>
</dbReference>
<evidence type="ECO:0000256" key="1">
    <source>
        <dbReference type="SAM" id="MobiDB-lite"/>
    </source>
</evidence>
<keyword evidence="3" id="KW-1185">Reference proteome</keyword>
<evidence type="ECO:0000313" key="3">
    <source>
        <dbReference type="Proteomes" id="UP000193529"/>
    </source>
</evidence>
<comment type="caution">
    <text evidence="2">The sequence shown here is derived from an EMBL/GenBank/DDBJ whole genome shotgun (WGS) entry which is preliminary data.</text>
</comment>
<gene>
    <name evidence="2" type="ORF">AWC19_10065</name>
</gene>
<dbReference type="RefSeq" id="WP_085078769.1">
    <property type="nucleotide sequence ID" value="NZ_LQPJ01000103.1"/>
</dbReference>
<feature type="region of interest" description="Disordered" evidence="1">
    <location>
        <begin position="165"/>
        <end position="217"/>
    </location>
</feature>
<dbReference type="EMBL" id="LQPJ01000103">
    <property type="protein sequence ID" value="ORW24089.1"/>
    <property type="molecule type" value="Genomic_DNA"/>
</dbReference>
<dbReference type="AlphaFoldDB" id="A0A1X1ZL38"/>
<dbReference type="OrthoDB" id="4745173at2"/>
<evidence type="ECO:0000313" key="2">
    <source>
        <dbReference type="EMBL" id="ORW24089.1"/>
    </source>
</evidence>
<dbReference type="STRING" id="153971.AWC19_10065"/>
<reference evidence="2 3" key="1">
    <citation type="submission" date="2016-01" db="EMBL/GenBank/DDBJ databases">
        <title>The new phylogeny of the genus Mycobacterium.</title>
        <authorList>
            <person name="Tarcisio F."/>
            <person name="Conor M."/>
            <person name="Antonella G."/>
            <person name="Elisabetta G."/>
            <person name="Giulia F.S."/>
            <person name="Sara T."/>
            <person name="Anna F."/>
            <person name="Clotilde B."/>
            <person name="Roberto B."/>
            <person name="Veronica D.S."/>
            <person name="Fabio R."/>
            <person name="Monica P."/>
            <person name="Olivier J."/>
            <person name="Enrico T."/>
            <person name="Nicola S."/>
        </authorList>
    </citation>
    <scope>NUCLEOTIDE SEQUENCE [LARGE SCALE GENOMIC DNA]</scope>
    <source>
        <strain evidence="2 3">DSM 44572</strain>
    </source>
</reference>
<organism evidence="2 3">
    <name type="scientific">Mycobacterium palustre</name>
    <dbReference type="NCBI Taxonomy" id="153971"/>
    <lineage>
        <taxon>Bacteria</taxon>
        <taxon>Bacillati</taxon>
        <taxon>Actinomycetota</taxon>
        <taxon>Actinomycetes</taxon>
        <taxon>Mycobacteriales</taxon>
        <taxon>Mycobacteriaceae</taxon>
        <taxon>Mycobacterium</taxon>
        <taxon>Mycobacterium simiae complex</taxon>
    </lineage>
</organism>
<proteinExistence type="predicted"/>